<feature type="transmembrane region" description="Helical" evidence="1">
    <location>
        <begin position="20"/>
        <end position="37"/>
    </location>
</feature>
<dbReference type="OrthoDB" id="3354157at2759"/>
<feature type="transmembrane region" description="Helical" evidence="1">
    <location>
        <begin position="90"/>
        <end position="109"/>
    </location>
</feature>
<dbReference type="Proteomes" id="UP000294933">
    <property type="component" value="Unassembled WGS sequence"/>
</dbReference>
<name>A0A4Y7PVL4_9AGAM</name>
<feature type="transmembrane region" description="Helical" evidence="1">
    <location>
        <begin position="58"/>
        <end position="78"/>
    </location>
</feature>
<feature type="transmembrane region" description="Helical" evidence="1">
    <location>
        <begin position="171"/>
        <end position="190"/>
    </location>
</feature>
<gene>
    <name evidence="3" type="ORF">BD410DRAFT_900718</name>
</gene>
<dbReference type="Pfam" id="PF20151">
    <property type="entry name" value="DUF6533"/>
    <property type="match status" value="1"/>
</dbReference>
<evidence type="ECO:0000259" key="2">
    <source>
        <dbReference type="Pfam" id="PF20151"/>
    </source>
</evidence>
<feature type="transmembrane region" description="Helical" evidence="1">
    <location>
        <begin position="242"/>
        <end position="266"/>
    </location>
</feature>
<evidence type="ECO:0000256" key="1">
    <source>
        <dbReference type="SAM" id="Phobius"/>
    </source>
</evidence>
<dbReference type="VEuPathDB" id="FungiDB:BD410DRAFT_900718"/>
<feature type="transmembrane region" description="Helical" evidence="1">
    <location>
        <begin position="121"/>
        <end position="141"/>
    </location>
</feature>
<keyword evidence="1" id="KW-0472">Membrane</keyword>
<keyword evidence="4" id="KW-1185">Reference proteome</keyword>
<evidence type="ECO:0000313" key="3">
    <source>
        <dbReference type="EMBL" id="TDL18629.1"/>
    </source>
</evidence>
<reference evidence="3 4" key="1">
    <citation type="submission" date="2018-06" db="EMBL/GenBank/DDBJ databases">
        <title>A transcriptomic atlas of mushroom development highlights an independent origin of complex multicellularity.</title>
        <authorList>
            <consortium name="DOE Joint Genome Institute"/>
            <person name="Krizsan K."/>
            <person name="Almasi E."/>
            <person name="Merenyi Z."/>
            <person name="Sahu N."/>
            <person name="Viragh M."/>
            <person name="Koszo T."/>
            <person name="Mondo S."/>
            <person name="Kiss B."/>
            <person name="Balint B."/>
            <person name="Kues U."/>
            <person name="Barry K."/>
            <person name="Hegedus J.C."/>
            <person name="Henrissat B."/>
            <person name="Johnson J."/>
            <person name="Lipzen A."/>
            <person name="Ohm R."/>
            <person name="Nagy I."/>
            <person name="Pangilinan J."/>
            <person name="Yan J."/>
            <person name="Xiong Y."/>
            <person name="Grigoriev I.V."/>
            <person name="Hibbett D.S."/>
            <person name="Nagy L.G."/>
        </authorList>
    </citation>
    <scope>NUCLEOTIDE SEQUENCE [LARGE SCALE GENOMIC DNA]</scope>
    <source>
        <strain evidence="3 4">SZMC22713</strain>
    </source>
</reference>
<feature type="domain" description="DUF6533" evidence="2">
    <location>
        <begin position="25"/>
        <end position="67"/>
    </location>
</feature>
<accession>A0A4Y7PVL4</accession>
<keyword evidence="1" id="KW-1133">Transmembrane helix</keyword>
<keyword evidence="1" id="KW-0812">Transmembrane</keyword>
<dbReference type="InterPro" id="IPR045340">
    <property type="entry name" value="DUF6533"/>
</dbReference>
<organism evidence="3 4">
    <name type="scientific">Rickenella mellea</name>
    <dbReference type="NCBI Taxonomy" id="50990"/>
    <lineage>
        <taxon>Eukaryota</taxon>
        <taxon>Fungi</taxon>
        <taxon>Dikarya</taxon>
        <taxon>Basidiomycota</taxon>
        <taxon>Agaricomycotina</taxon>
        <taxon>Agaricomycetes</taxon>
        <taxon>Hymenochaetales</taxon>
        <taxon>Rickenellaceae</taxon>
        <taxon>Rickenella</taxon>
    </lineage>
</organism>
<dbReference type="AlphaFoldDB" id="A0A4Y7PVL4"/>
<sequence>MSDSSPDIGGLIAEVSELDLAYRVVVSGTALVFYDYALTLSTEISEIWNSKFNGAQALFFLTRYSFMAVTVFFLPISFARNPSEMVCRAISFSANACLTLTQIGLCGILTLRTYAIYQRNWLILVILGLTALANIAIGLYGDIVGTPKVFDTVFGGICGQTDSSRFPRARLATTILSLVFDVLVFTLTFAKTIRHAINMRKVGLGDGLGYFMLRDGAVYFLAKLLIGVVGTIVFFVPTSVNVGNWLGVVTSMSNPLTIILISRLVLNLRQVSHMKEGNAPTLGTIGTIQEPAFAANSILGNLGAPLRMGPEEDYDEDEIEEIGIDDEAEVVEELEIVNRMEIIEQPRDPLNV</sequence>
<proteinExistence type="predicted"/>
<feature type="transmembrane region" description="Helical" evidence="1">
    <location>
        <begin position="217"/>
        <end position="236"/>
    </location>
</feature>
<protein>
    <recommendedName>
        <fullName evidence="2">DUF6533 domain-containing protein</fullName>
    </recommendedName>
</protein>
<evidence type="ECO:0000313" key="4">
    <source>
        <dbReference type="Proteomes" id="UP000294933"/>
    </source>
</evidence>
<dbReference type="EMBL" id="ML170205">
    <property type="protein sequence ID" value="TDL18629.1"/>
    <property type="molecule type" value="Genomic_DNA"/>
</dbReference>